<feature type="compositionally biased region" description="Polar residues" evidence="1">
    <location>
        <begin position="300"/>
        <end position="309"/>
    </location>
</feature>
<comment type="caution">
    <text evidence="2">The sequence shown here is derived from an EMBL/GenBank/DDBJ whole genome shotgun (WGS) entry which is preliminary data.</text>
</comment>
<feature type="region of interest" description="Disordered" evidence="1">
    <location>
        <begin position="289"/>
        <end position="369"/>
    </location>
</feature>
<feature type="compositionally biased region" description="Gly residues" evidence="1">
    <location>
        <begin position="329"/>
        <end position="354"/>
    </location>
</feature>
<dbReference type="RefSeq" id="WP_233731076.1">
    <property type="nucleotide sequence ID" value="NZ_JAJVCN010000004.1"/>
</dbReference>
<organism evidence="2 3">
    <name type="scientific">Kibdelosporangium philippinense</name>
    <dbReference type="NCBI Taxonomy" id="211113"/>
    <lineage>
        <taxon>Bacteria</taxon>
        <taxon>Bacillati</taxon>
        <taxon>Actinomycetota</taxon>
        <taxon>Actinomycetes</taxon>
        <taxon>Pseudonocardiales</taxon>
        <taxon>Pseudonocardiaceae</taxon>
        <taxon>Kibdelosporangium</taxon>
    </lineage>
</organism>
<reference evidence="2 3" key="1">
    <citation type="submission" date="2021-12" db="EMBL/GenBank/DDBJ databases">
        <title>Genome sequence of Kibdelosporangium philippinense ATCC 49844.</title>
        <authorList>
            <person name="Fedorov E.A."/>
            <person name="Omeragic M."/>
            <person name="Shalygina K.F."/>
            <person name="Maclea K.S."/>
        </authorList>
    </citation>
    <scope>NUCLEOTIDE SEQUENCE [LARGE SCALE GENOMIC DNA]</scope>
    <source>
        <strain evidence="2 3">ATCC 49844</strain>
    </source>
</reference>
<keyword evidence="3" id="KW-1185">Reference proteome</keyword>
<dbReference type="Proteomes" id="UP001521150">
    <property type="component" value="Unassembled WGS sequence"/>
</dbReference>
<dbReference type="EMBL" id="JAJVCN010000004">
    <property type="protein sequence ID" value="MCE7009544.1"/>
    <property type="molecule type" value="Genomic_DNA"/>
</dbReference>
<evidence type="ECO:0000313" key="3">
    <source>
        <dbReference type="Proteomes" id="UP001521150"/>
    </source>
</evidence>
<accession>A0ABS8ZP63</accession>
<evidence type="ECO:0000313" key="2">
    <source>
        <dbReference type="EMBL" id="MCE7009544.1"/>
    </source>
</evidence>
<evidence type="ECO:0000256" key="1">
    <source>
        <dbReference type="SAM" id="MobiDB-lite"/>
    </source>
</evidence>
<name>A0ABS8ZP63_9PSEU</name>
<protein>
    <recommendedName>
        <fullName evidence="4">ParB/Sulfiredoxin domain-containing protein</fullName>
    </recommendedName>
</protein>
<feature type="compositionally biased region" description="Low complexity" evidence="1">
    <location>
        <begin position="316"/>
        <end position="328"/>
    </location>
</feature>
<proteinExistence type="predicted"/>
<gene>
    <name evidence="2" type="ORF">LWC34_43065</name>
</gene>
<evidence type="ECO:0008006" key="4">
    <source>
        <dbReference type="Google" id="ProtNLM"/>
    </source>
</evidence>
<sequence>MIDMSTWKELTVDVVDDLQLDPHNVRLELSDNVTEGDIVQDLFSNEGVLTLVDGISKVGYLTHEIPIVIRRNKVLVVVEGNRRVAALKTIQNPYLAPVFQSQISRIAATIPNRDSLRKIQVKLAPNEDDASRLVGAIHTGSQRRAWSPNRQAAFFQAQLDAGKSPLDLIEQYPTVEVKKFILRSRFLQVFRSATYGDLELKSYIASRKFPVSVLERLYPNNDFLRILGLTVDQDYNITTTLPEDVFSGLVEKIVGDIKSKYIDTRKLNKTTSPKYQEYLAELRNLLNEDEEEPTGGGQSGNSPAASSNRSPGGAGMASTPGSGASSTGGSTGGSGAGTGPPGGTGASGVGGNKGSAGDKPSVKSKRPINLDTSDISVPATFPASVSLILAELSRINITIYPNATMDLLRTFLEKSIKAYADNVGVDIRTQQNVNGFVYLSHCLKWLEDYLPTVGHRPLAQVVRKLASGKVSGYYSASTDALNAINHNHKVHAEAEDVRNCWSTMHELMKVVLAP</sequence>